<dbReference type="AlphaFoldDB" id="B8JBC9"/>
<evidence type="ECO:0008006" key="3">
    <source>
        <dbReference type="Google" id="ProtNLM"/>
    </source>
</evidence>
<dbReference type="EMBL" id="CP001359">
    <property type="protein sequence ID" value="ACL65756.1"/>
    <property type="molecule type" value="Genomic_DNA"/>
</dbReference>
<dbReference type="HOGENOM" id="CLU_144610_0_0_7"/>
<dbReference type="KEGG" id="acp:A2cp1_2418"/>
<proteinExistence type="predicted"/>
<accession>B8JBC9</accession>
<dbReference type="Proteomes" id="UP000007089">
    <property type="component" value="Chromosome"/>
</dbReference>
<name>B8JBC9_ANAD2</name>
<gene>
    <name evidence="1" type="ordered locus">A2cp1_2418</name>
</gene>
<dbReference type="InterPro" id="IPR027396">
    <property type="entry name" value="DsrEFH-like"/>
</dbReference>
<dbReference type="RefSeq" id="WP_012633561.1">
    <property type="nucleotide sequence ID" value="NC_011891.1"/>
</dbReference>
<keyword evidence="2" id="KW-1185">Reference proteome</keyword>
<organism evidence="1 2">
    <name type="scientific">Anaeromyxobacter dehalogenans (strain ATCC BAA-258 / DSM 21875 / 2CP-1)</name>
    <dbReference type="NCBI Taxonomy" id="455488"/>
    <lineage>
        <taxon>Bacteria</taxon>
        <taxon>Pseudomonadati</taxon>
        <taxon>Myxococcota</taxon>
        <taxon>Myxococcia</taxon>
        <taxon>Myxococcales</taxon>
        <taxon>Cystobacterineae</taxon>
        <taxon>Anaeromyxobacteraceae</taxon>
        <taxon>Anaeromyxobacter</taxon>
    </lineage>
</organism>
<reference evidence="1" key="1">
    <citation type="submission" date="2009-01" db="EMBL/GenBank/DDBJ databases">
        <title>Complete sequence of Anaeromyxobacter dehalogenans 2CP-1.</title>
        <authorList>
            <consortium name="US DOE Joint Genome Institute"/>
            <person name="Lucas S."/>
            <person name="Copeland A."/>
            <person name="Lapidus A."/>
            <person name="Glavina del Rio T."/>
            <person name="Dalin E."/>
            <person name="Tice H."/>
            <person name="Bruce D."/>
            <person name="Goodwin L."/>
            <person name="Pitluck S."/>
            <person name="Saunders E."/>
            <person name="Brettin T."/>
            <person name="Detter J.C."/>
            <person name="Han C."/>
            <person name="Larimer F."/>
            <person name="Land M."/>
            <person name="Hauser L."/>
            <person name="Kyrpides N."/>
            <person name="Ovchinnikova G."/>
            <person name="Beliaev A.S."/>
            <person name="Richardson P."/>
        </authorList>
    </citation>
    <scope>NUCLEOTIDE SEQUENCE</scope>
    <source>
        <strain evidence="1">2CP-1</strain>
    </source>
</reference>
<dbReference type="Gene3D" id="3.40.1260.10">
    <property type="entry name" value="DsrEFH-like"/>
    <property type="match status" value="1"/>
</dbReference>
<protein>
    <recommendedName>
        <fullName evidence="3">Peroxiredoxin</fullName>
    </recommendedName>
</protein>
<sequence>MAGPLVVFLHRAAWEDRYQAVTLAVTAAAFGEQVTVALFFEALRLWVDGRFDEGAPPSAAEARVTPLAEALEEARRELGLRVVACDTAVRLAGLDPDQVLGRLDAIDTLPSLWRAARAGRALTF</sequence>
<evidence type="ECO:0000313" key="1">
    <source>
        <dbReference type="EMBL" id="ACL65756.1"/>
    </source>
</evidence>
<evidence type="ECO:0000313" key="2">
    <source>
        <dbReference type="Proteomes" id="UP000007089"/>
    </source>
</evidence>
<dbReference type="SUPFAM" id="SSF75169">
    <property type="entry name" value="DsrEFH-like"/>
    <property type="match status" value="1"/>
</dbReference>